<feature type="compositionally biased region" description="Acidic residues" evidence="1">
    <location>
        <begin position="98"/>
        <end position="127"/>
    </location>
</feature>
<dbReference type="Proteomes" id="UP000799537">
    <property type="component" value="Unassembled WGS sequence"/>
</dbReference>
<name>A0A6A6C9E7_ZASCE</name>
<feature type="compositionally biased region" description="Low complexity" evidence="1">
    <location>
        <begin position="128"/>
        <end position="154"/>
    </location>
</feature>
<gene>
    <name evidence="2" type="ORF">M409DRAFT_57165</name>
</gene>
<evidence type="ECO:0000313" key="2">
    <source>
        <dbReference type="EMBL" id="KAF2163661.1"/>
    </source>
</evidence>
<dbReference type="EMBL" id="ML993607">
    <property type="protein sequence ID" value="KAF2163661.1"/>
    <property type="molecule type" value="Genomic_DNA"/>
</dbReference>
<accession>A0A6A6C9E7</accession>
<reference evidence="2" key="1">
    <citation type="journal article" date="2020" name="Stud. Mycol.">
        <title>101 Dothideomycetes genomes: a test case for predicting lifestyles and emergence of pathogens.</title>
        <authorList>
            <person name="Haridas S."/>
            <person name="Albert R."/>
            <person name="Binder M."/>
            <person name="Bloem J."/>
            <person name="Labutti K."/>
            <person name="Salamov A."/>
            <person name="Andreopoulos B."/>
            <person name="Baker S."/>
            <person name="Barry K."/>
            <person name="Bills G."/>
            <person name="Bluhm B."/>
            <person name="Cannon C."/>
            <person name="Castanera R."/>
            <person name="Culley D."/>
            <person name="Daum C."/>
            <person name="Ezra D."/>
            <person name="Gonzalez J."/>
            <person name="Henrissat B."/>
            <person name="Kuo A."/>
            <person name="Liang C."/>
            <person name="Lipzen A."/>
            <person name="Lutzoni F."/>
            <person name="Magnuson J."/>
            <person name="Mondo S."/>
            <person name="Nolan M."/>
            <person name="Ohm R."/>
            <person name="Pangilinan J."/>
            <person name="Park H.-J."/>
            <person name="Ramirez L."/>
            <person name="Alfaro M."/>
            <person name="Sun H."/>
            <person name="Tritt A."/>
            <person name="Yoshinaga Y."/>
            <person name="Zwiers L.-H."/>
            <person name="Turgeon B."/>
            <person name="Goodwin S."/>
            <person name="Spatafora J."/>
            <person name="Crous P."/>
            <person name="Grigoriev I."/>
        </authorList>
    </citation>
    <scope>NUCLEOTIDE SEQUENCE</scope>
    <source>
        <strain evidence="2">ATCC 36951</strain>
    </source>
</reference>
<feature type="region of interest" description="Disordered" evidence="1">
    <location>
        <begin position="32"/>
        <end position="163"/>
    </location>
</feature>
<organism evidence="2 3">
    <name type="scientific">Zasmidium cellare ATCC 36951</name>
    <dbReference type="NCBI Taxonomy" id="1080233"/>
    <lineage>
        <taxon>Eukaryota</taxon>
        <taxon>Fungi</taxon>
        <taxon>Dikarya</taxon>
        <taxon>Ascomycota</taxon>
        <taxon>Pezizomycotina</taxon>
        <taxon>Dothideomycetes</taxon>
        <taxon>Dothideomycetidae</taxon>
        <taxon>Mycosphaerellales</taxon>
        <taxon>Mycosphaerellaceae</taxon>
        <taxon>Zasmidium</taxon>
    </lineage>
</organism>
<evidence type="ECO:0000313" key="3">
    <source>
        <dbReference type="Proteomes" id="UP000799537"/>
    </source>
</evidence>
<dbReference type="RefSeq" id="XP_033664550.1">
    <property type="nucleotide sequence ID" value="XM_033813542.1"/>
</dbReference>
<keyword evidence="3" id="KW-1185">Reference proteome</keyword>
<dbReference type="GeneID" id="54566814"/>
<feature type="compositionally biased region" description="Polar residues" evidence="1">
    <location>
        <begin position="46"/>
        <end position="65"/>
    </location>
</feature>
<proteinExistence type="predicted"/>
<evidence type="ECO:0000256" key="1">
    <source>
        <dbReference type="SAM" id="MobiDB-lite"/>
    </source>
</evidence>
<protein>
    <submittedName>
        <fullName evidence="2">Uncharacterized protein</fullName>
    </submittedName>
</protein>
<sequence>MAQNSSAMTRSARGDDATSTLLATDYVRQAHAAGRHTTSLDDSRAQDNAIQAQRPRNSPDPNSEGSAVDVVEGSTVPEEGNGEGGDSEQEEVVVKDEVEGENMEDMEEEEEEIVVPVEEDDSEEESTIEVAAQPQAPPSAATAAQPAPQVAAPPGAGPAPPLPNQATFRTADVLMLEHWYDFWHRGHGTWVAGLPPLTADRQRTGVRGPNAGVWLAANRR</sequence>
<dbReference type="AlphaFoldDB" id="A0A6A6C9E7"/>